<dbReference type="AlphaFoldDB" id="Q47XA4"/>
<gene>
    <name evidence="1" type="ordered locus">CPS_3908</name>
</gene>
<protein>
    <submittedName>
        <fullName evidence="1">Uncharacterized protein</fullName>
    </submittedName>
</protein>
<dbReference type="EMBL" id="CP000083">
    <property type="protein sequence ID" value="AAZ26924.1"/>
    <property type="molecule type" value="Genomic_DNA"/>
</dbReference>
<reference evidence="1" key="1">
    <citation type="journal article" date="2005" name="Proc. Natl. Acad. Sci. U.S.A.">
        <title>The psychrophilic lifestyle as revealed by the genome sequence of Colwellia psychrerythraea 34H through genomic and proteomic analyses.</title>
        <authorList>
            <person name="Methe B.A."/>
            <person name="Nelson K.E."/>
            <person name="Deming J.W."/>
            <person name="Momen B."/>
            <person name="Melamud E."/>
            <person name="Zhang X."/>
            <person name="Moult J."/>
            <person name="Madupu R."/>
            <person name="Nelson W.C."/>
            <person name="Dodson R.J."/>
            <person name="Brinkac L.M."/>
            <person name="Daugherty S.C."/>
            <person name="Durkin A.S."/>
            <person name="DeBoy R.T."/>
            <person name="Kolonay J.F."/>
            <person name="Sullivan S.A."/>
            <person name="Zhou L."/>
            <person name="Davidsen T.M."/>
            <person name="Wu M."/>
            <person name="Huston A.L."/>
            <person name="Lewis M."/>
            <person name="Weaver B."/>
            <person name="Weidman J.F."/>
            <person name="Khouri H."/>
            <person name="Utterback T.R."/>
            <person name="Feldblyum T.V."/>
            <person name="Fraser C.M."/>
        </authorList>
    </citation>
    <scope>NUCLEOTIDE SEQUENCE [LARGE SCALE GENOMIC DNA]</scope>
    <source>
        <strain evidence="1">34H</strain>
    </source>
</reference>
<evidence type="ECO:0000313" key="2">
    <source>
        <dbReference type="Proteomes" id="UP000000547"/>
    </source>
</evidence>
<dbReference type="KEGG" id="cps:CPS_3908"/>
<accession>Q47XA4</accession>
<dbReference type="Proteomes" id="UP000000547">
    <property type="component" value="Chromosome"/>
</dbReference>
<proteinExistence type="predicted"/>
<name>Q47XA4_COLP3</name>
<sequence>MYIYYTFFIFIDKASMKNSESLLQAIIMPLLQNC</sequence>
<evidence type="ECO:0000313" key="1">
    <source>
        <dbReference type="EMBL" id="AAZ26924.1"/>
    </source>
</evidence>
<dbReference type="HOGENOM" id="CLU_3373168_0_0_6"/>
<organism evidence="1 2">
    <name type="scientific">Colwellia psychrerythraea (strain 34H / ATCC BAA-681)</name>
    <name type="common">Vibrio psychroerythus</name>
    <dbReference type="NCBI Taxonomy" id="167879"/>
    <lineage>
        <taxon>Bacteria</taxon>
        <taxon>Pseudomonadati</taxon>
        <taxon>Pseudomonadota</taxon>
        <taxon>Gammaproteobacteria</taxon>
        <taxon>Alteromonadales</taxon>
        <taxon>Colwelliaceae</taxon>
        <taxon>Colwellia</taxon>
    </lineage>
</organism>